<dbReference type="PANTHER" id="PTHR22950">
    <property type="entry name" value="AMINO ACID TRANSPORTER"/>
    <property type="match status" value="1"/>
</dbReference>
<dbReference type="PANTHER" id="PTHR22950:SF349">
    <property type="entry name" value="AMINO ACID TRANSPORTER TRANSMEMBRANE DOMAIN-CONTAINING PROTEIN"/>
    <property type="match status" value="1"/>
</dbReference>
<evidence type="ECO:0000313" key="8">
    <source>
        <dbReference type="Proteomes" id="UP001158986"/>
    </source>
</evidence>
<keyword evidence="2 5" id="KW-0812">Transmembrane</keyword>
<keyword evidence="4 5" id="KW-0472">Membrane</keyword>
<feature type="transmembrane region" description="Helical" evidence="5">
    <location>
        <begin position="225"/>
        <end position="247"/>
    </location>
</feature>
<name>A0ABN8D580_9STRA</name>
<sequence length="493" mass="53636">MAPTSKSSAIFTLEDVKASFNIFCCVCGIGSLGMPANYARAGWVYATIAMVFMAFANIYSSVLLSKVLLQAPASVRTYGDLGEWVAGKGGRFLVVTCQMAVCLLLPCAFLVLGSLLLDVLFPDCFSQSVWIIFMAIVVVPVALVPTMKESTSMALAGCLGTIVADLIGISILLYEMRGHPSPPIADVSAHQVITTFGNLSLAYAAATVIPDLQRQHSQPDRMPRVIIVSLVVSSVFFVAVAILGYIAGGCQMSGNLLFSVTNTSDPYAATSLGFTSSRAAVVMAFIFMQMHLSVAFCCFLHPAFYMFERVILGMHAPTSTEENALPNEKVSYLPASTPAEVESNDRISRFNVTSRMSVPNTLVAEEDLSEYKGSANVTRYILLRITLIAVLVVLSILLRDNFLNLTDFTGATAITTSSLILPFIFYVKVFWNKISVWEKLLCLTITIICTAAGIYVMIDAGKNLFNPVEEDVTFPFCSAEFQEEPYYVRNDTI</sequence>
<reference evidence="7 8" key="1">
    <citation type="submission" date="2021-11" db="EMBL/GenBank/DDBJ databases">
        <authorList>
            <person name="Islam A."/>
            <person name="Islam S."/>
            <person name="Flora M.S."/>
            <person name="Rahman M."/>
            <person name="Ziaur R.M."/>
            <person name="Epstein J.H."/>
            <person name="Hassan M."/>
            <person name="Klassen M."/>
            <person name="Woodard K."/>
            <person name="Webb A."/>
            <person name="Webby R.J."/>
            <person name="El Zowalaty M.E."/>
        </authorList>
    </citation>
    <scope>NUCLEOTIDE SEQUENCE [LARGE SCALE GENOMIC DNA]</scope>
    <source>
        <strain evidence="7">Pbs1</strain>
    </source>
</reference>
<feature type="transmembrane region" description="Helical" evidence="5">
    <location>
        <begin position="440"/>
        <end position="458"/>
    </location>
</feature>
<feature type="transmembrane region" description="Helical" evidence="5">
    <location>
        <begin position="381"/>
        <end position="398"/>
    </location>
</feature>
<comment type="caution">
    <text evidence="7">The sequence shown here is derived from an EMBL/GenBank/DDBJ whole genome shotgun (WGS) entry which is preliminary data.</text>
</comment>
<feature type="domain" description="Amino acid transporter transmembrane" evidence="6">
    <location>
        <begin position="17"/>
        <end position="458"/>
    </location>
</feature>
<comment type="subcellular location">
    <subcellularLocation>
        <location evidence="1">Membrane</location>
        <topology evidence="1">Multi-pass membrane protein</topology>
    </subcellularLocation>
</comment>
<evidence type="ECO:0000256" key="2">
    <source>
        <dbReference type="ARBA" id="ARBA00022692"/>
    </source>
</evidence>
<evidence type="ECO:0000259" key="6">
    <source>
        <dbReference type="Pfam" id="PF01490"/>
    </source>
</evidence>
<evidence type="ECO:0000313" key="7">
    <source>
        <dbReference type="EMBL" id="CAH0519414.1"/>
    </source>
</evidence>
<protein>
    <recommendedName>
        <fullName evidence="6">Amino acid transporter transmembrane domain-containing protein</fullName>
    </recommendedName>
</protein>
<feature type="transmembrane region" description="Helical" evidence="5">
    <location>
        <begin position="44"/>
        <end position="69"/>
    </location>
</feature>
<evidence type="ECO:0000256" key="1">
    <source>
        <dbReference type="ARBA" id="ARBA00004141"/>
    </source>
</evidence>
<organism evidence="7 8">
    <name type="scientific">Peronospora belbahrii</name>
    <dbReference type="NCBI Taxonomy" id="622444"/>
    <lineage>
        <taxon>Eukaryota</taxon>
        <taxon>Sar</taxon>
        <taxon>Stramenopiles</taxon>
        <taxon>Oomycota</taxon>
        <taxon>Peronosporomycetes</taxon>
        <taxon>Peronosporales</taxon>
        <taxon>Peronosporaceae</taxon>
        <taxon>Peronospora</taxon>
    </lineage>
</organism>
<keyword evidence="8" id="KW-1185">Reference proteome</keyword>
<feature type="transmembrane region" description="Helical" evidence="5">
    <location>
        <begin position="410"/>
        <end position="431"/>
    </location>
</feature>
<feature type="transmembrane region" description="Helical" evidence="5">
    <location>
        <begin position="129"/>
        <end position="147"/>
    </location>
</feature>
<keyword evidence="3 5" id="KW-1133">Transmembrane helix</keyword>
<accession>A0ABN8D580</accession>
<feature type="transmembrane region" description="Helical" evidence="5">
    <location>
        <begin position="20"/>
        <end position="38"/>
    </location>
</feature>
<dbReference type="EMBL" id="CAKLCB010000297">
    <property type="protein sequence ID" value="CAH0519414.1"/>
    <property type="molecule type" value="Genomic_DNA"/>
</dbReference>
<proteinExistence type="predicted"/>
<evidence type="ECO:0000256" key="3">
    <source>
        <dbReference type="ARBA" id="ARBA00022989"/>
    </source>
</evidence>
<feature type="transmembrane region" description="Helical" evidence="5">
    <location>
        <begin position="280"/>
        <end position="305"/>
    </location>
</feature>
<gene>
    <name evidence="7" type="ORF">PBS001_LOCUS5941</name>
</gene>
<feature type="transmembrane region" description="Helical" evidence="5">
    <location>
        <begin position="90"/>
        <end position="117"/>
    </location>
</feature>
<dbReference type="Proteomes" id="UP001158986">
    <property type="component" value="Unassembled WGS sequence"/>
</dbReference>
<feature type="transmembrane region" description="Helical" evidence="5">
    <location>
        <begin position="154"/>
        <end position="173"/>
    </location>
</feature>
<evidence type="ECO:0000256" key="4">
    <source>
        <dbReference type="ARBA" id="ARBA00023136"/>
    </source>
</evidence>
<evidence type="ECO:0000256" key="5">
    <source>
        <dbReference type="SAM" id="Phobius"/>
    </source>
</evidence>
<feature type="transmembrane region" description="Helical" evidence="5">
    <location>
        <begin position="193"/>
        <end position="213"/>
    </location>
</feature>
<dbReference type="Pfam" id="PF01490">
    <property type="entry name" value="Aa_trans"/>
    <property type="match status" value="1"/>
</dbReference>
<dbReference type="InterPro" id="IPR013057">
    <property type="entry name" value="AA_transpt_TM"/>
</dbReference>